<dbReference type="Gene3D" id="3.30.70.100">
    <property type="match status" value="1"/>
</dbReference>
<sequence>MPSQITRLTLFKIPDPTHQQQLLDKYSTMQKDGLKDSTPYILSLQAGPTIADQRRQGYTVAVVSSFASLEDMRYYDEGCAAHASLKALAKSVHQGVLMVYFEPSVGVGSSSS</sequence>
<dbReference type="InterPro" id="IPR011008">
    <property type="entry name" value="Dimeric_a/b-barrel"/>
</dbReference>
<evidence type="ECO:0000313" key="3">
    <source>
        <dbReference type="Proteomes" id="UP000223968"/>
    </source>
</evidence>
<dbReference type="PROSITE" id="PS51502">
    <property type="entry name" value="S_R_A_B_BARREL"/>
    <property type="match status" value="1"/>
</dbReference>
<organism evidence="2 3">
    <name type="scientific">Helicocarpus griseus UAMH5409</name>
    <dbReference type="NCBI Taxonomy" id="1447875"/>
    <lineage>
        <taxon>Eukaryota</taxon>
        <taxon>Fungi</taxon>
        <taxon>Dikarya</taxon>
        <taxon>Ascomycota</taxon>
        <taxon>Pezizomycotina</taxon>
        <taxon>Eurotiomycetes</taxon>
        <taxon>Eurotiomycetidae</taxon>
        <taxon>Onygenales</taxon>
        <taxon>Ajellomycetaceae</taxon>
        <taxon>Helicocarpus</taxon>
    </lineage>
</organism>
<dbReference type="AlphaFoldDB" id="A0A2B7XQQ1"/>
<comment type="caution">
    <text evidence="2">The sequence shown here is derived from an EMBL/GenBank/DDBJ whole genome shotgun (WGS) entry which is preliminary data.</text>
</comment>
<dbReference type="Proteomes" id="UP000223968">
    <property type="component" value="Unassembled WGS sequence"/>
</dbReference>
<dbReference type="SUPFAM" id="SSF54909">
    <property type="entry name" value="Dimeric alpha+beta barrel"/>
    <property type="match status" value="1"/>
</dbReference>
<reference evidence="2 3" key="1">
    <citation type="submission" date="2017-10" db="EMBL/GenBank/DDBJ databases">
        <title>Comparative genomics in systemic dimorphic fungi from Ajellomycetaceae.</title>
        <authorList>
            <person name="Munoz J.F."/>
            <person name="Mcewen J.G."/>
            <person name="Clay O.K."/>
            <person name="Cuomo C.A."/>
        </authorList>
    </citation>
    <scope>NUCLEOTIDE SEQUENCE [LARGE SCALE GENOMIC DNA]</scope>
    <source>
        <strain evidence="2 3">UAMH5409</strain>
    </source>
</reference>
<dbReference type="InterPro" id="IPR013097">
    <property type="entry name" value="Dabb"/>
</dbReference>
<proteinExistence type="predicted"/>
<protein>
    <recommendedName>
        <fullName evidence="1">Stress-response A/B barrel domain-containing protein</fullName>
    </recommendedName>
</protein>
<keyword evidence="3" id="KW-1185">Reference proteome</keyword>
<dbReference type="EMBL" id="PDNB01000079">
    <property type="protein sequence ID" value="PGH10972.1"/>
    <property type="molecule type" value="Genomic_DNA"/>
</dbReference>
<dbReference type="SMART" id="SM00886">
    <property type="entry name" value="Dabb"/>
    <property type="match status" value="1"/>
</dbReference>
<feature type="domain" description="Stress-response A/B barrel" evidence="1">
    <location>
        <begin position="5"/>
        <end position="101"/>
    </location>
</feature>
<evidence type="ECO:0000313" key="2">
    <source>
        <dbReference type="EMBL" id="PGH10972.1"/>
    </source>
</evidence>
<evidence type="ECO:0000259" key="1">
    <source>
        <dbReference type="PROSITE" id="PS51502"/>
    </source>
</evidence>
<gene>
    <name evidence="2" type="ORF">AJ79_05123</name>
</gene>
<accession>A0A2B7XQQ1</accession>
<dbReference type="OrthoDB" id="3830014at2759"/>
<name>A0A2B7XQQ1_9EURO</name>
<dbReference type="Pfam" id="PF07876">
    <property type="entry name" value="Dabb"/>
    <property type="match status" value="1"/>
</dbReference>